<name>A0A6G0YDL5_APHCR</name>
<accession>A0A6G0YDL5</accession>
<evidence type="ECO:0000313" key="2">
    <source>
        <dbReference type="Proteomes" id="UP000478052"/>
    </source>
</evidence>
<dbReference type="Proteomes" id="UP000478052">
    <property type="component" value="Unassembled WGS sequence"/>
</dbReference>
<evidence type="ECO:0000313" key="1">
    <source>
        <dbReference type="EMBL" id="KAF0753639.1"/>
    </source>
</evidence>
<protein>
    <submittedName>
        <fullName evidence="1">Uncharacterized protein</fullName>
    </submittedName>
</protein>
<organism evidence="1 2">
    <name type="scientific">Aphis craccivora</name>
    <name type="common">Cowpea aphid</name>
    <dbReference type="NCBI Taxonomy" id="307492"/>
    <lineage>
        <taxon>Eukaryota</taxon>
        <taxon>Metazoa</taxon>
        <taxon>Ecdysozoa</taxon>
        <taxon>Arthropoda</taxon>
        <taxon>Hexapoda</taxon>
        <taxon>Insecta</taxon>
        <taxon>Pterygota</taxon>
        <taxon>Neoptera</taxon>
        <taxon>Paraneoptera</taxon>
        <taxon>Hemiptera</taxon>
        <taxon>Sternorrhyncha</taxon>
        <taxon>Aphidomorpha</taxon>
        <taxon>Aphidoidea</taxon>
        <taxon>Aphididae</taxon>
        <taxon>Aphidini</taxon>
        <taxon>Aphis</taxon>
        <taxon>Aphis</taxon>
    </lineage>
</organism>
<reference evidence="1 2" key="1">
    <citation type="submission" date="2019-08" db="EMBL/GenBank/DDBJ databases">
        <title>Whole genome of Aphis craccivora.</title>
        <authorList>
            <person name="Voronova N.V."/>
            <person name="Shulinski R.S."/>
            <person name="Bandarenka Y.V."/>
            <person name="Zhorov D.G."/>
            <person name="Warner D."/>
        </authorList>
    </citation>
    <scope>NUCLEOTIDE SEQUENCE [LARGE SCALE GENOMIC DNA]</scope>
    <source>
        <strain evidence="1">180601</strain>
        <tissue evidence="1">Whole Body</tissue>
    </source>
</reference>
<sequence>MRFGIQSVGTLSGRSSRINAATGTFDVGRRTDEPLTFRRLAHGEQGRSVRQPARSATEEPGLALWLRCHNKLTAGPVFCDGTGKRLRAITNHRPRRQRITGHGARGFKRFSESQATVDVATTAIINRKISAGGPGDNTTSPPINTSAEHKIARPTQADLRGLGTTDYTAPCCSKTHQGQTCAVLLHGKNNKTSTKKIPQVNKIQSTVKAH</sequence>
<dbReference type="EMBL" id="VUJU01004670">
    <property type="protein sequence ID" value="KAF0753639.1"/>
    <property type="molecule type" value="Genomic_DNA"/>
</dbReference>
<dbReference type="AlphaFoldDB" id="A0A6G0YDL5"/>
<comment type="caution">
    <text evidence="1">The sequence shown here is derived from an EMBL/GenBank/DDBJ whole genome shotgun (WGS) entry which is preliminary data.</text>
</comment>
<keyword evidence="2" id="KW-1185">Reference proteome</keyword>
<gene>
    <name evidence="1" type="ORF">FWK35_00017587</name>
</gene>
<proteinExistence type="predicted"/>